<evidence type="ECO:0000256" key="4">
    <source>
        <dbReference type="SAM" id="Phobius"/>
    </source>
</evidence>
<dbReference type="InterPro" id="IPR036259">
    <property type="entry name" value="MFS_trans_sf"/>
</dbReference>
<feature type="transmembrane region" description="Helical" evidence="4">
    <location>
        <begin position="228"/>
        <end position="249"/>
    </location>
</feature>
<evidence type="ECO:0000313" key="6">
    <source>
        <dbReference type="EMBL" id="WOE73979.1"/>
    </source>
</evidence>
<evidence type="ECO:0000256" key="3">
    <source>
        <dbReference type="ARBA" id="ARBA00023136"/>
    </source>
</evidence>
<dbReference type="Proteomes" id="UP001302429">
    <property type="component" value="Chromosome"/>
</dbReference>
<dbReference type="GO" id="GO:0022857">
    <property type="term" value="F:transmembrane transporter activity"/>
    <property type="evidence" value="ECO:0007669"/>
    <property type="project" value="InterPro"/>
</dbReference>
<dbReference type="AlphaFoldDB" id="A0AA97F448"/>
<dbReference type="PROSITE" id="PS50850">
    <property type="entry name" value="MFS"/>
    <property type="match status" value="1"/>
</dbReference>
<dbReference type="SUPFAM" id="SSF103473">
    <property type="entry name" value="MFS general substrate transporter"/>
    <property type="match status" value="1"/>
</dbReference>
<feature type="transmembrane region" description="Helical" evidence="4">
    <location>
        <begin position="261"/>
        <end position="280"/>
    </location>
</feature>
<feature type="transmembrane region" description="Helical" evidence="4">
    <location>
        <begin position="176"/>
        <end position="195"/>
    </location>
</feature>
<feature type="transmembrane region" description="Helical" evidence="4">
    <location>
        <begin position="300"/>
        <end position="326"/>
    </location>
</feature>
<evidence type="ECO:0000313" key="7">
    <source>
        <dbReference type="Proteomes" id="UP001302429"/>
    </source>
</evidence>
<feature type="transmembrane region" description="Helical" evidence="4">
    <location>
        <begin position="53"/>
        <end position="76"/>
    </location>
</feature>
<sequence length="401" mass="42845">MNKARTINQDIPQDSALLSGTRLYLLAFASAIVTANAYYIHPIVAMVAEDFGVGKALIGAVPALNQIALAVGIFFLLPLGDRLGNAKLAAWFSAAQFVSVVIMALAGNFALFVIGSMLLGLFTITPYLVPAYVSKRTDPAKMGHAMAVLTTGIILGILGARLGAGLVGEYFGWRNVYYIAAVLMLIFSVLLPMIMRQPRSESVAISDISYGALLASTLPMAWQYKHVLLSGTIQGLNFGIFLSLWMGIGLHLPTIGYGSDVVGYLTAIAIVNLFSTPMLGRWSDRVSATRARMTMAMVQMVGVVLLFFSGGSIWLLIVPIVILNIVGPVIDISGRASFLTETPEIRTRLMTIYIMLMFTGGGLASWAGTAVYAAAGWFGTAMLVLVMSLLVTGLSAVGMRR</sequence>
<feature type="domain" description="Major facilitator superfamily (MFS) profile" evidence="5">
    <location>
        <begin position="22"/>
        <end position="401"/>
    </location>
</feature>
<reference evidence="6 7" key="1">
    <citation type="submission" date="2023-10" db="EMBL/GenBank/DDBJ databases">
        <title>Complete genome sequence of a Sphingomonadaceae bacterium.</title>
        <authorList>
            <person name="Yan C."/>
        </authorList>
    </citation>
    <scope>NUCLEOTIDE SEQUENCE [LARGE SCALE GENOMIC DNA]</scope>
    <source>
        <strain evidence="6 7">SCSIO 66989</strain>
    </source>
</reference>
<feature type="transmembrane region" description="Helical" evidence="4">
    <location>
        <begin position="347"/>
        <end position="368"/>
    </location>
</feature>
<dbReference type="EMBL" id="CP136594">
    <property type="protein sequence ID" value="WOE73979.1"/>
    <property type="molecule type" value="Genomic_DNA"/>
</dbReference>
<organism evidence="6 7">
    <name type="scientific">Alterisphingorhabdus coralli</name>
    <dbReference type="NCBI Taxonomy" id="3071408"/>
    <lineage>
        <taxon>Bacteria</taxon>
        <taxon>Pseudomonadati</taxon>
        <taxon>Pseudomonadota</taxon>
        <taxon>Alphaproteobacteria</taxon>
        <taxon>Sphingomonadales</taxon>
        <taxon>Sphingomonadaceae</taxon>
        <taxon>Alterisphingorhabdus (ex Yan et al. 2024)</taxon>
    </lineage>
</organism>
<dbReference type="Gene3D" id="1.20.1250.20">
    <property type="entry name" value="MFS general substrate transporter like domains"/>
    <property type="match status" value="1"/>
</dbReference>
<keyword evidence="2 4" id="KW-1133">Transmembrane helix</keyword>
<feature type="transmembrane region" description="Helical" evidence="4">
    <location>
        <begin position="374"/>
        <end position="397"/>
    </location>
</feature>
<evidence type="ECO:0000256" key="2">
    <source>
        <dbReference type="ARBA" id="ARBA00022989"/>
    </source>
</evidence>
<feature type="transmembrane region" description="Helical" evidence="4">
    <location>
        <begin position="21"/>
        <end position="41"/>
    </location>
</feature>
<keyword evidence="7" id="KW-1185">Reference proteome</keyword>
<gene>
    <name evidence="6" type="ORF">RB602_08885</name>
</gene>
<keyword evidence="3 4" id="KW-0472">Membrane</keyword>
<protein>
    <submittedName>
        <fullName evidence="6">MFS transporter</fullName>
    </submittedName>
</protein>
<feature type="transmembrane region" description="Helical" evidence="4">
    <location>
        <begin position="145"/>
        <end position="164"/>
    </location>
</feature>
<evidence type="ECO:0000259" key="5">
    <source>
        <dbReference type="PROSITE" id="PS50850"/>
    </source>
</evidence>
<dbReference type="PANTHER" id="PTHR42910">
    <property type="entry name" value="TRANSPORTER SCO4007-RELATED"/>
    <property type="match status" value="1"/>
</dbReference>
<dbReference type="PANTHER" id="PTHR42910:SF1">
    <property type="entry name" value="MAJOR FACILITATOR SUPERFAMILY (MFS) PROFILE DOMAIN-CONTAINING PROTEIN"/>
    <property type="match status" value="1"/>
</dbReference>
<dbReference type="Pfam" id="PF07690">
    <property type="entry name" value="MFS_1"/>
    <property type="match status" value="1"/>
</dbReference>
<name>A0AA97F448_9SPHN</name>
<evidence type="ECO:0000256" key="1">
    <source>
        <dbReference type="ARBA" id="ARBA00022692"/>
    </source>
</evidence>
<dbReference type="InterPro" id="IPR020846">
    <property type="entry name" value="MFS_dom"/>
</dbReference>
<dbReference type="KEGG" id="acoa:RB602_08885"/>
<dbReference type="RefSeq" id="WP_317080210.1">
    <property type="nucleotide sequence ID" value="NZ_CP136594.1"/>
</dbReference>
<feature type="transmembrane region" description="Helical" evidence="4">
    <location>
        <begin position="202"/>
        <end position="222"/>
    </location>
</feature>
<keyword evidence="1 4" id="KW-0812">Transmembrane</keyword>
<dbReference type="InterPro" id="IPR011701">
    <property type="entry name" value="MFS"/>
</dbReference>
<accession>A0AA97F448</accession>
<proteinExistence type="predicted"/>